<gene>
    <name evidence="1" type="ORF">TK0001_0093</name>
</gene>
<reference evidence="2" key="1">
    <citation type="submission" date="2017-10" db="EMBL/GenBank/DDBJ databases">
        <authorList>
            <person name="Regsiter A."/>
            <person name="William W."/>
        </authorList>
    </citation>
    <scope>NUCLEOTIDE SEQUENCE [LARGE SCALE GENOMIC DNA]</scope>
</reference>
<sequence length="83" mass="8991">MNPRHTMSPTLQVAAIHADASATDADQFIVGQDPAGHWVAIEIHGRAGGLFRSRKDALDYAEDETDHRPDAVLLSGACIELRI</sequence>
<evidence type="ECO:0000313" key="2">
    <source>
        <dbReference type="Proteomes" id="UP000233769"/>
    </source>
</evidence>
<organism evidence="1 2">
    <name type="scientific">Methylorubrum extorquens</name>
    <name type="common">Methylobacterium dichloromethanicum</name>
    <name type="synonym">Methylobacterium extorquens</name>
    <dbReference type="NCBI Taxonomy" id="408"/>
    <lineage>
        <taxon>Bacteria</taxon>
        <taxon>Pseudomonadati</taxon>
        <taxon>Pseudomonadota</taxon>
        <taxon>Alphaproteobacteria</taxon>
        <taxon>Hyphomicrobiales</taxon>
        <taxon>Methylobacteriaceae</taxon>
        <taxon>Methylorubrum</taxon>
    </lineage>
</organism>
<name>A0A2N9AH63_METEX</name>
<proteinExistence type="predicted"/>
<evidence type="ECO:0000313" key="1">
    <source>
        <dbReference type="EMBL" id="SOR26695.1"/>
    </source>
</evidence>
<dbReference type="EMBL" id="LT962688">
    <property type="protein sequence ID" value="SOR26695.1"/>
    <property type="molecule type" value="Genomic_DNA"/>
</dbReference>
<dbReference type="Proteomes" id="UP000233769">
    <property type="component" value="Chromosome tk0001"/>
</dbReference>
<accession>A0A2N9AH63</accession>
<protein>
    <recommendedName>
        <fullName evidence="3">RAG2 PHD domain containing protein</fullName>
    </recommendedName>
</protein>
<evidence type="ECO:0008006" key="3">
    <source>
        <dbReference type="Google" id="ProtNLM"/>
    </source>
</evidence>
<dbReference type="AlphaFoldDB" id="A0A2N9AH63"/>